<accession>A0A8S2LH29</accession>
<dbReference type="InterPro" id="IPR035979">
    <property type="entry name" value="RBD_domain_sf"/>
</dbReference>
<evidence type="ECO:0000256" key="1">
    <source>
        <dbReference type="ARBA" id="ARBA00022884"/>
    </source>
</evidence>
<dbReference type="AlphaFoldDB" id="A0A8S2LH29"/>
<dbReference type="EMBL" id="CAJOBJ010001233">
    <property type="protein sequence ID" value="CAF3868591.1"/>
    <property type="molecule type" value="Genomic_DNA"/>
</dbReference>
<organism evidence="5 6">
    <name type="scientific">Rotaria magnacalcarata</name>
    <dbReference type="NCBI Taxonomy" id="392030"/>
    <lineage>
        <taxon>Eukaryota</taxon>
        <taxon>Metazoa</taxon>
        <taxon>Spiralia</taxon>
        <taxon>Gnathifera</taxon>
        <taxon>Rotifera</taxon>
        <taxon>Eurotatoria</taxon>
        <taxon>Bdelloidea</taxon>
        <taxon>Philodinida</taxon>
        <taxon>Philodinidae</taxon>
        <taxon>Rotaria</taxon>
    </lineage>
</organism>
<evidence type="ECO:0000259" key="3">
    <source>
        <dbReference type="PROSITE" id="PS50102"/>
    </source>
</evidence>
<dbReference type="GO" id="GO:0003723">
    <property type="term" value="F:RNA binding"/>
    <property type="evidence" value="ECO:0007669"/>
    <property type="project" value="UniProtKB-UniRule"/>
</dbReference>
<evidence type="ECO:0000313" key="5">
    <source>
        <dbReference type="EMBL" id="CAF3901231.1"/>
    </source>
</evidence>
<dbReference type="InterPro" id="IPR012677">
    <property type="entry name" value="Nucleotide-bd_a/b_plait_sf"/>
</dbReference>
<dbReference type="Proteomes" id="UP000681720">
    <property type="component" value="Unassembled WGS sequence"/>
</dbReference>
<feature type="domain" description="RRM" evidence="3">
    <location>
        <begin position="72"/>
        <end position="145"/>
    </location>
</feature>
<comment type="caution">
    <text evidence="5">The sequence shown here is derived from an EMBL/GenBank/DDBJ whole genome shotgun (WGS) entry which is preliminary data.</text>
</comment>
<name>A0A8S2LH29_9BILA</name>
<keyword evidence="1 2" id="KW-0694">RNA-binding</keyword>
<evidence type="ECO:0000313" key="4">
    <source>
        <dbReference type="EMBL" id="CAF3868591.1"/>
    </source>
</evidence>
<proteinExistence type="predicted"/>
<reference evidence="5" key="1">
    <citation type="submission" date="2021-02" db="EMBL/GenBank/DDBJ databases">
        <authorList>
            <person name="Nowell W R."/>
        </authorList>
    </citation>
    <scope>NUCLEOTIDE SEQUENCE</scope>
</reference>
<dbReference type="EMBL" id="CAJOBH010002332">
    <property type="protein sequence ID" value="CAF3901231.1"/>
    <property type="molecule type" value="Genomic_DNA"/>
</dbReference>
<dbReference type="SMART" id="SM00360">
    <property type="entry name" value="RRM"/>
    <property type="match status" value="1"/>
</dbReference>
<dbReference type="Gene3D" id="3.30.70.330">
    <property type="match status" value="1"/>
</dbReference>
<dbReference type="Proteomes" id="UP000681967">
    <property type="component" value="Unassembled WGS sequence"/>
</dbReference>
<evidence type="ECO:0000313" key="6">
    <source>
        <dbReference type="Proteomes" id="UP000681967"/>
    </source>
</evidence>
<dbReference type="Pfam" id="PF00076">
    <property type="entry name" value="RRM_1"/>
    <property type="match status" value="1"/>
</dbReference>
<dbReference type="InterPro" id="IPR052462">
    <property type="entry name" value="SLIRP/GR-RBP-like"/>
</dbReference>
<dbReference type="PANTHER" id="PTHR48027">
    <property type="entry name" value="HETEROGENEOUS NUCLEAR RIBONUCLEOPROTEIN 87F-RELATED"/>
    <property type="match status" value="1"/>
</dbReference>
<dbReference type="InterPro" id="IPR000504">
    <property type="entry name" value="RRM_dom"/>
</dbReference>
<protein>
    <recommendedName>
        <fullName evidence="3">RRM domain-containing protein</fullName>
    </recommendedName>
</protein>
<dbReference type="PROSITE" id="PS50102">
    <property type="entry name" value="RRM"/>
    <property type="match status" value="1"/>
</dbReference>
<evidence type="ECO:0000256" key="2">
    <source>
        <dbReference type="PROSITE-ProRule" id="PRU00176"/>
    </source>
</evidence>
<gene>
    <name evidence="5" type="ORF">BYL167_LOCUS8476</name>
    <name evidence="4" type="ORF">GIL414_LOCUS4897</name>
</gene>
<sequence length="145" mass="15863">MDWNAASSATQLIPFPTSAEVCYELLTGGPPSHVLYDQSRAAYMNGHQQIVNNSLSPSSSSPHQTQQHLSDTNLYIKNLPPDYSDQDLAKLVEGCGKVKSMKAIIDKQTNKCKGFGFIDFESNEDAQLAIAQLQKKGFTAQLAKV</sequence>
<dbReference type="SUPFAM" id="SSF54928">
    <property type="entry name" value="RNA-binding domain, RBD"/>
    <property type="match status" value="1"/>
</dbReference>